<dbReference type="Proteomes" id="UP000316714">
    <property type="component" value="Unassembled WGS sequence"/>
</dbReference>
<evidence type="ECO:0000313" key="2">
    <source>
        <dbReference type="Proteomes" id="UP000316714"/>
    </source>
</evidence>
<accession>A0A5C5V781</accession>
<gene>
    <name evidence="1" type="ORF">KOR34_36570</name>
</gene>
<comment type="caution">
    <text evidence="1">The sequence shown here is derived from an EMBL/GenBank/DDBJ whole genome shotgun (WGS) entry which is preliminary data.</text>
</comment>
<dbReference type="AlphaFoldDB" id="A0A5C5V781"/>
<proteinExistence type="predicted"/>
<organism evidence="1 2">
    <name type="scientific">Posidoniimonas corsicana</name>
    <dbReference type="NCBI Taxonomy" id="1938618"/>
    <lineage>
        <taxon>Bacteria</taxon>
        <taxon>Pseudomonadati</taxon>
        <taxon>Planctomycetota</taxon>
        <taxon>Planctomycetia</taxon>
        <taxon>Pirellulales</taxon>
        <taxon>Lacipirellulaceae</taxon>
        <taxon>Posidoniimonas</taxon>
    </lineage>
</organism>
<evidence type="ECO:0000313" key="1">
    <source>
        <dbReference type="EMBL" id="TWT33823.1"/>
    </source>
</evidence>
<sequence length="64" mass="6951">MKCAICNTDAQAVCKFCGRAVCGECASQREYRSGAAPKYFTQTAKSAIIVSNAIWCRQCHVETA</sequence>
<keyword evidence="2" id="KW-1185">Reference proteome</keyword>
<protein>
    <submittedName>
        <fullName evidence="1">Uncharacterized protein</fullName>
    </submittedName>
</protein>
<dbReference type="RefSeq" id="WP_146566761.1">
    <property type="nucleotide sequence ID" value="NZ_SIHJ01000002.1"/>
</dbReference>
<dbReference type="EMBL" id="SIHJ01000002">
    <property type="protein sequence ID" value="TWT33823.1"/>
    <property type="molecule type" value="Genomic_DNA"/>
</dbReference>
<reference evidence="1 2" key="1">
    <citation type="submission" date="2019-02" db="EMBL/GenBank/DDBJ databases">
        <title>Deep-cultivation of Planctomycetes and their phenomic and genomic characterization uncovers novel biology.</title>
        <authorList>
            <person name="Wiegand S."/>
            <person name="Jogler M."/>
            <person name="Boedeker C."/>
            <person name="Pinto D."/>
            <person name="Vollmers J."/>
            <person name="Rivas-Marin E."/>
            <person name="Kohn T."/>
            <person name="Peeters S.H."/>
            <person name="Heuer A."/>
            <person name="Rast P."/>
            <person name="Oberbeckmann S."/>
            <person name="Bunk B."/>
            <person name="Jeske O."/>
            <person name="Meyerdierks A."/>
            <person name="Storesund J.E."/>
            <person name="Kallscheuer N."/>
            <person name="Luecker S."/>
            <person name="Lage O.M."/>
            <person name="Pohl T."/>
            <person name="Merkel B.J."/>
            <person name="Hornburger P."/>
            <person name="Mueller R.-W."/>
            <person name="Bruemmer F."/>
            <person name="Labrenz M."/>
            <person name="Spormann A.M."/>
            <person name="Op Den Camp H."/>
            <person name="Overmann J."/>
            <person name="Amann R."/>
            <person name="Jetten M.S.M."/>
            <person name="Mascher T."/>
            <person name="Medema M.H."/>
            <person name="Devos D.P."/>
            <person name="Kaster A.-K."/>
            <person name="Ovreas L."/>
            <person name="Rohde M."/>
            <person name="Galperin M.Y."/>
            <person name="Jogler C."/>
        </authorList>
    </citation>
    <scope>NUCLEOTIDE SEQUENCE [LARGE SCALE GENOMIC DNA]</scope>
    <source>
        <strain evidence="1 2">KOR34</strain>
    </source>
</reference>
<dbReference type="OrthoDB" id="195972at2"/>
<name>A0A5C5V781_9BACT</name>